<keyword evidence="5" id="KW-0418">Kinase</keyword>
<dbReference type="Proteomes" id="UP000077671">
    <property type="component" value="Unassembled WGS sequence"/>
</dbReference>
<keyword evidence="4" id="KW-0808">Transferase</keyword>
<dbReference type="Pfam" id="PF13188">
    <property type="entry name" value="PAS_8"/>
    <property type="match status" value="1"/>
</dbReference>
<dbReference type="Pfam" id="PF08447">
    <property type="entry name" value="PAS_3"/>
    <property type="match status" value="1"/>
</dbReference>
<dbReference type="AlphaFoldDB" id="A0A177T0Z4"/>
<sequence length="466" mass="53089">MDDDAMSSTMIPRSSDVADSLHVVQHSLAVAPWKIVLTYSIASLLWIAATTAVIESLTLPEWAYSMRALVFMLFTTVSMWLFTSRLTREAIGMHRVLGEAEKGYRALFEAHPAPMWLYDPQSLLIVRSNQAAVTVYGYSEVAFTQLRIIDLYAPDERVRLERLMQRSSLSHDELGGIHKHISQHQRILDVDVLCHTCMFNGQPYGLVMAQDISAHFTIEKKLRQSLRQLELAQQVAMLGYWEYDLATGRVACSPEIHSILGFKRKHDELPRERYLQAIHPGDRAILLRSQRHALRHGQSTHRYRVQRSNGEIRYVFERVLLAIDQSSRKKTLFGTSMDITELELAERRLASQQRLYERMVDSLPDGVLVVHEGRIGYANAAARSMLAGDPAHDLDALEFAERIHADHRAREMDRLRALQQGLISEQPPRAITMLRLDGSAFEVELTEILLENDGSQDVQLLVRDVS</sequence>
<organism evidence="6 7">
    <name type="scientific">Tilletia caries</name>
    <name type="common">wheat bunt fungus</name>
    <dbReference type="NCBI Taxonomy" id="13290"/>
    <lineage>
        <taxon>Eukaryota</taxon>
        <taxon>Fungi</taxon>
        <taxon>Dikarya</taxon>
        <taxon>Basidiomycota</taxon>
        <taxon>Ustilaginomycotina</taxon>
        <taxon>Exobasidiomycetes</taxon>
        <taxon>Tilletiales</taxon>
        <taxon>Tilletiaceae</taxon>
        <taxon>Tilletia</taxon>
    </lineage>
</organism>
<dbReference type="GO" id="GO:0006355">
    <property type="term" value="P:regulation of DNA-templated transcription"/>
    <property type="evidence" value="ECO:0007669"/>
    <property type="project" value="InterPro"/>
</dbReference>
<dbReference type="EC" id="2.7.13.3" evidence="2"/>
<comment type="catalytic activity">
    <reaction evidence="1">
        <text>ATP + protein L-histidine = ADP + protein N-phospho-L-histidine.</text>
        <dbReference type="EC" id="2.7.13.3"/>
    </reaction>
</comment>
<dbReference type="PANTHER" id="PTHR43304">
    <property type="entry name" value="PHYTOCHROME-LIKE PROTEIN CPH1"/>
    <property type="match status" value="1"/>
</dbReference>
<dbReference type="CDD" id="cd00130">
    <property type="entry name" value="PAS"/>
    <property type="match status" value="2"/>
</dbReference>
<reference evidence="6" key="1">
    <citation type="submission" date="2016-04" db="EMBL/GenBank/DDBJ databases">
        <authorList>
            <person name="Nguyen H.D."/>
            <person name="Kesanakurti P."/>
            <person name="Cullis J."/>
            <person name="Levesque C.A."/>
            <person name="Hambleton S."/>
        </authorList>
    </citation>
    <scope>NUCLEOTIDE SEQUENCE</scope>
    <source>
        <strain evidence="6">DAOMC 238032</strain>
    </source>
</reference>
<dbReference type="SMART" id="SM00091">
    <property type="entry name" value="PAS"/>
    <property type="match status" value="3"/>
</dbReference>
<dbReference type="Pfam" id="PF00989">
    <property type="entry name" value="PAS"/>
    <property type="match status" value="1"/>
</dbReference>
<dbReference type="GO" id="GO:0004673">
    <property type="term" value="F:protein histidine kinase activity"/>
    <property type="evidence" value="ECO:0007669"/>
    <property type="project" value="UniProtKB-EC"/>
</dbReference>
<dbReference type="PANTHER" id="PTHR43304:SF1">
    <property type="entry name" value="PAC DOMAIN-CONTAINING PROTEIN"/>
    <property type="match status" value="1"/>
</dbReference>
<dbReference type="NCBIfam" id="TIGR00229">
    <property type="entry name" value="sensory_box"/>
    <property type="match status" value="2"/>
</dbReference>
<reference evidence="6" key="2">
    <citation type="journal article" date="2019" name="IMA Fungus">
        <title>Genome sequencing and comparison of five Tilletia species to identify candidate genes for the detection of regulated species infecting wheat.</title>
        <authorList>
            <person name="Nguyen H.D.T."/>
            <person name="Sultana T."/>
            <person name="Kesanakurti P."/>
            <person name="Hambleton S."/>
        </authorList>
    </citation>
    <scope>NUCLEOTIDE SEQUENCE</scope>
    <source>
        <strain evidence="6">DAOMC 238032</strain>
    </source>
</reference>
<evidence type="ECO:0000313" key="6">
    <source>
        <dbReference type="EMBL" id="KAE8237509.1"/>
    </source>
</evidence>
<comment type="caution">
    <text evidence="6">The sequence shown here is derived from an EMBL/GenBank/DDBJ whole genome shotgun (WGS) entry which is preliminary data.</text>
</comment>
<evidence type="ECO:0000256" key="4">
    <source>
        <dbReference type="ARBA" id="ARBA00022679"/>
    </source>
</evidence>
<name>A0A177T0Z4_9BASI</name>
<dbReference type="InterPro" id="IPR000700">
    <property type="entry name" value="PAS-assoc_C"/>
</dbReference>
<evidence type="ECO:0000313" key="7">
    <source>
        <dbReference type="Proteomes" id="UP000077671"/>
    </source>
</evidence>
<dbReference type="Gene3D" id="3.30.450.20">
    <property type="entry name" value="PAS domain"/>
    <property type="match status" value="3"/>
</dbReference>
<accession>A0A177T0Z4</accession>
<proteinExistence type="predicted"/>
<evidence type="ECO:0000256" key="2">
    <source>
        <dbReference type="ARBA" id="ARBA00012438"/>
    </source>
</evidence>
<dbReference type="InterPro" id="IPR035965">
    <property type="entry name" value="PAS-like_dom_sf"/>
</dbReference>
<dbReference type="InterPro" id="IPR052162">
    <property type="entry name" value="Sensor_kinase/Photoreceptor"/>
</dbReference>
<dbReference type="PROSITE" id="PS50113">
    <property type="entry name" value="PAC"/>
    <property type="match status" value="1"/>
</dbReference>
<dbReference type="InterPro" id="IPR013767">
    <property type="entry name" value="PAS_fold"/>
</dbReference>
<dbReference type="Gene3D" id="2.10.70.100">
    <property type="match status" value="1"/>
</dbReference>
<dbReference type="InterPro" id="IPR013655">
    <property type="entry name" value="PAS_fold_3"/>
</dbReference>
<keyword evidence="3" id="KW-0597">Phosphoprotein</keyword>
<dbReference type="EMBL" id="LWDD02003294">
    <property type="protein sequence ID" value="KAE8237509.1"/>
    <property type="molecule type" value="Genomic_DNA"/>
</dbReference>
<evidence type="ECO:0000256" key="3">
    <source>
        <dbReference type="ARBA" id="ARBA00022553"/>
    </source>
</evidence>
<gene>
    <name evidence="6" type="ORF">A4X03_0g9097</name>
</gene>
<dbReference type="SUPFAM" id="SSF55785">
    <property type="entry name" value="PYP-like sensor domain (PAS domain)"/>
    <property type="match status" value="3"/>
</dbReference>
<dbReference type="PROSITE" id="PS50112">
    <property type="entry name" value="PAS"/>
    <property type="match status" value="1"/>
</dbReference>
<evidence type="ECO:0000256" key="1">
    <source>
        <dbReference type="ARBA" id="ARBA00000085"/>
    </source>
</evidence>
<protein>
    <recommendedName>
        <fullName evidence="2">histidine kinase</fullName>
        <ecNumber evidence="2">2.7.13.3</ecNumber>
    </recommendedName>
</protein>
<evidence type="ECO:0000256" key="5">
    <source>
        <dbReference type="ARBA" id="ARBA00022777"/>
    </source>
</evidence>
<dbReference type="InterPro" id="IPR000014">
    <property type="entry name" value="PAS"/>
</dbReference>